<dbReference type="GO" id="GO:0005634">
    <property type="term" value="C:nucleus"/>
    <property type="evidence" value="ECO:0007669"/>
    <property type="project" value="TreeGrafter"/>
</dbReference>
<dbReference type="PANTHER" id="PTHR24356">
    <property type="entry name" value="SERINE/THREONINE-PROTEIN KINASE"/>
    <property type="match status" value="1"/>
</dbReference>
<dbReference type="GO" id="GO:0004674">
    <property type="term" value="F:protein serine/threonine kinase activity"/>
    <property type="evidence" value="ECO:0007669"/>
    <property type="project" value="UniProtKB-KW"/>
</dbReference>
<dbReference type="GO" id="GO:0035556">
    <property type="term" value="P:intracellular signal transduction"/>
    <property type="evidence" value="ECO:0007669"/>
    <property type="project" value="TreeGrafter"/>
</dbReference>
<comment type="catalytic activity">
    <reaction evidence="10">
        <text>L-threonyl-[protein] + ATP = O-phospho-L-threonyl-[protein] + ADP + H(+)</text>
        <dbReference type="Rhea" id="RHEA:46608"/>
        <dbReference type="Rhea" id="RHEA-COMP:11060"/>
        <dbReference type="Rhea" id="RHEA-COMP:11605"/>
        <dbReference type="ChEBI" id="CHEBI:15378"/>
        <dbReference type="ChEBI" id="CHEBI:30013"/>
        <dbReference type="ChEBI" id="CHEBI:30616"/>
        <dbReference type="ChEBI" id="CHEBI:61977"/>
        <dbReference type="ChEBI" id="CHEBI:456216"/>
        <dbReference type="EC" id="2.7.11.1"/>
    </reaction>
</comment>
<dbReference type="SMART" id="SM00220">
    <property type="entry name" value="S_TKc"/>
    <property type="match status" value="1"/>
</dbReference>
<evidence type="ECO:0000256" key="6">
    <source>
        <dbReference type="ARBA" id="ARBA00022741"/>
    </source>
</evidence>
<evidence type="ECO:0000256" key="1">
    <source>
        <dbReference type="ARBA" id="ARBA00009903"/>
    </source>
</evidence>
<dbReference type="InterPro" id="IPR008271">
    <property type="entry name" value="Ser/Thr_kinase_AS"/>
</dbReference>
<dbReference type="Proteomes" id="UP001152798">
    <property type="component" value="Chromosome 2"/>
</dbReference>
<dbReference type="PROSITE" id="PS00108">
    <property type="entry name" value="PROTEIN_KINASE_ST"/>
    <property type="match status" value="1"/>
</dbReference>
<keyword evidence="8" id="KW-0067">ATP-binding</keyword>
<accession>A0A9P0EFH7</accession>
<dbReference type="PROSITE" id="PS50011">
    <property type="entry name" value="PROTEIN_KINASE_DOM"/>
    <property type="match status" value="1"/>
</dbReference>
<dbReference type="InterPro" id="IPR050236">
    <property type="entry name" value="Ser_Thr_kinase_AGC"/>
</dbReference>
<feature type="domain" description="AGC-kinase C-terminal" evidence="14">
    <location>
        <begin position="602"/>
        <end position="645"/>
    </location>
</feature>
<evidence type="ECO:0000313" key="16">
    <source>
        <dbReference type="Proteomes" id="UP001152798"/>
    </source>
</evidence>
<protein>
    <recommendedName>
        <fullName evidence="3">Serine/threonine-protein kinase greatwall</fullName>
        <ecNumber evidence="2">2.7.11.1</ecNumber>
    </recommendedName>
    <alternativeName>
        <fullName evidence="9">Microtubule-associated serine/threonine-protein kinase-like</fullName>
    </alternativeName>
</protein>
<comment type="similarity">
    <text evidence="1">Belongs to the protein kinase superfamily. AGC Ser/Thr protein kinase family.</text>
</comment>
<dbReference type="SUPFAM" id="SSF56112">
    <property type="entry name" value="Protein kinase-like (PK-like)"/>
    <property type="match status" value="1"/>
</dbReference>
<dbReference type="Gene3D" id="3.30.200.20">
    <property type="entry name" value="Phosphorylase Kinase, domain 1"/>
    <property type="match status" value="2"/>
</dbReference>
<dbReference type="FunFam" id="1.10.510.10:FF:000604">
    <property type="entry name" value="AGC protein kinase"/>
    <property type="match status" value="1"/>
</dbReference>
<reference evidence="15" key="1">
    <citation type="submission" date="2022-01" db="EMBL/GenBank/DDBJ databases">
        <authorList>
            <person name="King R."/>
        </authorList>
    </citation>
    <scope>NUCLEOTIDE SEQUENCE</scope>
</reference>
<feature type="region of interest" description="Disordered" evidence="12">
    <location>
        <begin position="477"/>
        <end position="500"/>
    </location>
</feature>
<keyword evidence="4" id="KW-0723">Serine/threonine-protein kinase</keyword>
<dbReference type="OrthoDB" id="162894at2759"/>
<evidence type="ECO:0000256" key="2">
    <source>
        <dbReference type="ARBA" id="ARBA00012513"/>
    </source>
</evidence>
<evidence type="ECO:0000256" key="8">
    <source>
        <dbReference type="ARBA" id="ARBA00022840"/>
    </source>
</evidence>
<dbReference type="InterPro" id="IPR011009">
    <property type="entry name" value="Kinase-like_dom_sf"/>
</dbReference>
<keyword evidence="5" id="KW-0808">Transferase</keyword>
<dbReference type="InterPro" id="IPR000719">
    <property type="entry name" value="Prot_kinase_dom"/>
</dbReference>
<evidence type="ECO:0000256" key="12">
    <source>
        <dbReference type="SAM" id="MobiDB-lite"/>
    </source>
</evidence>
<evidence type="ECO:0000256" key="7">
    <source>
        <dbReference type="ARBA" id="ARBA00022777"/>
    </source>
</evidence>
<dbReference type="Pfam" id="PF00069">
    <property type="entry name" value="Pkinase"/>
    <property type="match status" value="2"/>
</dbReference>
<feature type="domain" description="Protein kinase" evidence="13">
    <location>
        <begin position="20"/>
        <end position="601"/>
    </location>
</feature>
<dbReference type="AlphaFoldDB" id="A0A9P0EFH7"/>
<dbReference type="PANTHER" id="PTHR24356:SF1">
    <property type="entry name" value="SERINE_THREONINE-PROTEIN KINASE GREATWALL"/>
    <property type="match status" value="1"/>
</dbReference>
<dbReference type="FunFam" id="3.30.200.20:FF:000550">
    <property type="entry name" value="Serine/threonine-protein kinase greatwall"/>
    <property type="match status" value="1"/>
</dbReference>
<evidence type="ECO:0000259" key="13">
    <source>
        <dbReference type="PROSITE" id="PS50011"/>
    </source>
</evidence>
<dbReference type="GO" id="GO:0005524">
    <property type="term" value="F:ATP binding"/>
    <property type="evidence" value="ECO:0007669"/>
    <property type="project" value="UniProtKB-KW"/>
</dbReference>
<name>A0A9P0EFH7_NEZVI</name>
<evidence type="ECO:0000256" key="9">
    <source>
        <dbReference type="ARBA" id="ARBA00033099"/>
    </source>
</evidence>
<proteinExistence type="inferred from homology"/>
<gene>
    <name evidence="15" type="ORF">NEZAVI_LOCUS4561</name>
</gene>
<evidence type="ECO:0000256" key="10">
    <source>
        <dbReference type="ARBA" id="ARBA00047899"/>
    </source>
</evidence>
<dbReference type="Gene3D" id="1.10.510.10">
    <property type="entry name" value="Transferase(Phosphotransferase) domain 1"/>
    <property type="match status" value="2"/>
</dbReference>
<evidence type="ECO:0000259" key="14">
    <source>
        <dbReference type="PROSITE" id="PS51285"/>
    </source>
</evidence>
<sequence>MLQETLSTSSCPKAPGIDEFEIVKPISRGAFGKVFLGFKKSNPEQPYAIKVMKKEEMINKNMTIQVNRERNALALTRSPYCVQLFYSLQTPTCVFLVMEYLIGGDLKSLLSISGFFPEHVAVFYASEIILALEYLHRHSIIHRDIKPDNMLLTSKGHVKLTDFGLSKVSIHRDLEIDDLVNVSPDFITTRTPGQLLSLTSHLSFGSCERTKQESYLASSPSTHEKRLFHKRDTRNIQNAFKIAAEHGLEGDTKQNLDVELNEEENKESKISSTFSAMDLESEEYEYPAKRYSSPKILCKSENIHKTNEFHFDDEELTPCDKNVDNQNTSDDTFYTCLECSITPPKNKKKSSALELEECFSQSTHISPVMKMPISNSGLTGHFTLLDIEKKLTQSSRKRKFTEVDSSVKTPLRSALKKRGDSFEYEMPQVMVSTPISALEGSGAHPVVKKTRFELPAKVVEDIMDECDEMSPIHTPNYSDVVMKTPHRTPKSVKGKPYTSSSNTVVGTPDYLAPELLLSTQHGFEVDWWSLGICLYEFMTGVLPFHDTTPEAVFHNILNQDLEWPEGEESLSVEAVEAIQQLLTRDPTVRPKGDEVKKFKLFSEVNWKDLHNSTAPFIPQPDSIVDTSYFTARNTLQNIQMSGFDL</sequence>
<feature type="compositionally biased region" description="Basic residues" evidence="12">
    <location>
        <begin position="484"/>
        <end position="493"/>
    </location>
</feature>
<dbReference type="EMBL" id="OV725078">
    <property type="protein sequence ID" value="CAH1393994.1"/>
    <property type="molecule type" value="Genomic_DNA"/>
</dbReference>
<comment type="catalytic activity">
    <reaction evidence="11">
        <text>L-seryl-[protein] + ATP = O-phospho-L-seryl-[protein] + ADP + H(+)</text>
        <dbReference type="Rhea" id="RHEA:17989"/>
        <dbReference type="Rhea" id="RHEA-COMP:9863"/>
        <dbReference type="Rhea" id="RHEA-COMP:11604"/>
        <dbReference type="ChEBI" id="CHEBI:15378"/>
        <dbReference type="ChEBI" id="CHEBI:29999"/>
        <dbReference type="ChEBI" id="CHEBI:30616"/>
        <dbReference type="ChEBI" id="CHEBI:83421"/>
        <dbReference type="ChEBI" id="CHEBI:456216"/>
        <dbReference type="EC" id="2.7.11.1"/>
    </reaction>
</comment>
<keyword evidence="7" id="KW-0418">Kinase</keyword>
<keyword evidence="16" id="KW-1185">Reference proteome</keyword>
<evidence type="ECO:0000256" key="3">
    <source>
        <dbReference type="ARBA" id="ARBA00022148"/>
    </source>
</evidence>
<evidence type="ECO:0000313" key="15">
    <source>
        <dbReference type="EMBL" id="CAH1393994.1"/>
    </source>
</evidence>
<evidence type="ECO:0000256" key="4">
    <source>
        <dbReference type="ARBA" id="ARBA00022527"/>
    </source>
</evidence>
<dbReference type="InterPro" id="IPR000961">
    <property type="entry name" value="AGC-kinase_C"/>
</dbReference>
<evidence type="ECO:0000256" key="11">
    <source>
        <dbReference type="ARBA" id="ARBA00048679"/>
    </source>
</evidence>
<keyword evidence="6" id="KW-0547">Nucleotide-binding</keyword>
<dbReference type="PROSITE" id="PS51285">
    <property type="entry name" value="AGC_KINASE_CTER"/>
    <property type="match status" value="1"/>
</dbReference>
<dbReference type="EC" id="2.7.11.1" evidence="2"/>
<organism evidence="15 16">
    <name type="scientific">Nezara viridula</name>
    <name type="common">Southern green stink bug</name>
    <name type="synonym">Cimex viridulus</name>
    <dbReference type="NCBI Taxonomy" id="85310"/>
    <lineage>
        <taxon>Eukaryota</taxon>
        <taxon>Metazoa</taxon>
        <taxon>Ecdysozoa</taxon>
        <taxon>Arthropoda</taxon>
        <taxon>Hexapoda</taxon>
        <taxon>Insecta</taxon>
        <taxon>Pterygota</taxon>
        <taxon>Neoptera</taxon>
        <taxon>Paraneoptera</taxon>
        <taxon>Hemiptera</taxon>
        <taxon>Heteroptera</taxon>
        <taxon>Panheteroptera</taxon>
        <taxon>Pentatomomorpha</taxon>
        <taxon>Pentatomoidea</taxon>
        <taxon>Pentatomidae</taxon>
        <taxon>Pentatominae</taxon>
        <taxon>Nezara</taxon>
    </lineage>
</organism>
<evidence type="ECO:0000256" key="5">
    <source>
        <dbReference type="ARBA" id="ARBA00022679"/>
    </source>
</evidence>